<evidence type="ECO:0000313" key="2">
    <source>
        <dbReference type="Proteomes" id="UP001198461"/>
    </source>
</evidence>
<proteinExistence type="predicted"/>
<evidence type="ECO:0000313" key="1">
    <source>
        <dbReference type="EMBL" id="MCA4706142.1"/>
    </source>
</evidence>
<dbReference type="Proteomes" id="UP001198461">
    <property type="component" value="Unassembled WGS sequence"/>
</dbReference>
<organism evidence="1 2">
    <name type="scientific">Bacteroides xylanisolvens</name>
    <dbReference type="NCBI Taxonomy" id="371601"/>
    <lineage>
        <taxon>Bacteria</taxon>
        <taxon>Pseudomonadati</taxon>
        <taxon>Bacteroidota</taxon>
        <taxon>Bacteroidia</taxon>
        <taxon>Bacteroidales</taxon>
        <taxon>Bacteroidaceae</taxon>
        <taxon>Bacteroides</taxon>
    </lineage>
</organism>
<gene>
    <name evidence="1" type="ORF">LD004_21290</name>
</gene>
<dbReference type="RefSeq" id="WP_225451151.1">
    <property type="nucleotide sequence ID" value="NZ_JAIWXB010000037.1"/>
</dbReference>
<sequence length="317" mass="36583">MNYKNQQYARQEALIKERALFDGVTGGGRFMGKPRTFVLQDPEANLYAPIREYVKAYFAENGIDWWRGNGPSGHTLSSQIACLNHLIPIMNDAQTVLSMINGIRNEFTEVLPISCDKHPAYISIEVVSDADHLNEKSSTRGANCTSVDALIMAKHQSGKTILIPIEWKYTESYPTFDKSTEGDMKRKGLERQRRYNQLIQDSKQLKSLDLYEGSIYYQEPFYQLMRQTLWAEQVIKHKDTECLKADDYWHVHIVPAANKTLLSCKYKVSGQSMEETWRSMLNDQSKYSIVDPSELFAPLSSKEEYSALVEYLKNRYW</sequence>
<reference evidence="1" key="1">
    <citation type="submission" date="2023-08" db="EMBL/GenBank/DDBJ databases">
        <title>Mucin Metabolism Genes Underlie the Key Renovations of Bacteroides xylanisolvens Genomes in Captive Great Apes.</title>
        <authorList>
            <person name="Nishida A.H."/>
        </authorList>
    </citation>
    <scope>NUCLEOTIDE SEQUENCE</scope>
    <source>
        <strain evidence="1">P13.H9</strain>
    </source>
</reference>
<dbReference type="EMBL" id="JAIWYE010000037">
    <property type="protein sequence ID" value="MCA4706142.1"/>
    <property type="molecule type" value="Genomic_DNA"/>
</dbReference>
<name>A0AAW4T351_9BACE</name>
<protein>
    <submittedName>
        <fullName evidence="1">Uncharacterized protein</fullName>
    </submittedName>
</protein>
<comment type="caution">
    <text evidence="1">The sequence shown here is derived from an EMBL/GenBank/DDBJ whole genome shotgun (WGS) entry which is preliminary data.</text>
</comment>
<dbReference type="Pfam" id="PF22558">
    <property type="entry name" value="REase-ARP"/>
    <property type="match status" value="1"/>
</dbReference>
<dbReference type="AlphaFoldDB" id="A0AAW4T351"/>
<dbReference type="InterPro" id="IPR054333">
    <property type="entry name" value="REase-ARP-assoc"/>
</dbReference>
<accession>A0AAW4T351</accession>